<feature type="compositionally biased region" description="Basic and acidic residues" evidence="1">
    <location>
        <begin position="144"/>
        <end position="158"/>
    </location>
</feature>
<feature type="compositionally biased region" description="Low complexity" evidence="1">
    <location>
        <begin position="159"/>
        <end position="170"/>
    </location>
</feature>
<dbReference type="EMBL" id="WJBH02000005">
    <property type="protein sequence ID" value="KAI9558741.1"/>
    <property type="molecule type" value="Genomic_DNA"/>
</dbReference>
<dbReference type="AlphaFoldDB" id="A0AAD5KRB2"/>
<gene>
    <name evidence="3" type="ORF">GHT06_015530</name>
</gene>
<feature type="chain" id="PRO_5042085895" evidence="2">
    <location>
        <begin position="18"/>
        <end position="265"/>
    </location>
</feature>
<dbReference type="Proteomes" id="UP000820818">
    <property type="component" value="Linkage Group LG5"/>
</dbReference>
<proteinExistence type="predicted"/>
<keyword evidence="2" id="KW-0732">Signal</keyword>
<accession>A0AAD5KRB2</accession>
<evidence type="ECO:0000256" key="1">
    <source>
        <dbReference type="SAM" id="MobiDB-lite"/>
    </source>
</evidence>
<name>A0AAD5KRB2_9CRUS</name>
<comment type="caution">
    <text evidence="3">The sequence shown here is derived from an EMBL/GenBank/DDBJ whole genome shotgun (WGS) entry which is preliminary data.</text>
</comment>
<evidence type="ECO:0000313" key="4">
    <source>
        <dbReference type="Proteomes" id="UP000820818"/>
    </source>
</evidence>
<organism evidence="3 4">
    <name type="scientific">Daphnia sinensis</name>
    <dbReference type="NCBI Taxonomy" id="1820382"/>
    <lineage>
        <taxon>Eukaryota</taxon>
        <taxon>Metazoa</taxon>
        <taxon>Ecdysozoa</taxon>
        <taxon>Arthropoda</taxon>
        <taxon>Crustacea</taxon>
        <taxon>Branchiopoda</taxon>
        <taxon>Diplostraca</taxon>
        <taxon>Cladocera</taxon>
        <taxon>Anomopoda</taxon>
        <taxon>Daphniidae</taxon>
        <taxon>Daphnia</taxon>
        <taxon>Daphnia similis group</taxon>
    </lineage>
</organism>
<feature type="region of interest" description="Disordered" evidence="1">
    <location>
        <begin position="57"/>
        <end position="265"/>
    </location>
</feature>
<protein>
    <submittedName>
        <fullName evidence="3">Uncharacterized protein</fullName>
    </submittedName>
</protein>
<feature type="compositionally biased region" description="Low complexity" evidence="1">
    <location>
        <begin position="63"/>
        <end position="81"/>
    </location>
</feature>
<keyword evidence="4" id="KW-1185">Reference proteome</keyword>
<feature type="compositionally biased region" description="Low complexity" evidence="1">
    <location>
        <begin position="125"/>
        <end position="142"/>
    </location>
</feature>
<reference evidence="3 4" key="1">
    <citation type="submission" date="2022-05" db="EMBL/GenBank/DDBJ databases">
        <title>A multi-omics perspective on studying reproductive biology in Daphnia sinensis.</title>
        <authorList>
            <person name="Jia J."/>
        </authorList>
    </citation>
    <scope>NUCLEOTIDE SEQUENCE [LARGE SCALE GENOMIC DNA]</scope>
    <source>
        <strain evidence="3 4">WSL</strain>
    </source>
</reference>
<feature type="signal peptide" evidence="2">
    <location>
        <begin position="1"/>
        <end position="17"/>
    </location>
</feature>
<evidence type="ECO:0000256" key="2">
    <source>
        <dbReference type="SAM" id="SignalP"/>
    </source>
</evidence>
<feature type="compositionally biased region" description="Basic and acidic residues" evidence="1">
    <location>
        <begin position="97"/>
        <end position="116"/>
    </location>
</feature>
<evidence type="ECO:0000313" key="3">
    <source>
        <dbReference type="EMBL" id="KAI9558741.1"/>
    </source>
</evidence>
<sequence>MMKSIVVLMCLTAVICAASEVDFLRRRSSVVVGKPMQVPVFPPKRNVNQQKRQVDFDAGTRPAAASARQQAASVPLQQAFRPAPPAEFRRPQQARPQQERAQQDRPIQERPQREQEVDAATRGGAPSSFASAAAPEQAFTPARDNAERPAETPIERPARQQPAQRPARPASFGAERPQRNPEFAAGFPSGFTSGLPSFDFQGRMPEPDAKSEGFMDAALNDFPNLKALGGFDAFPDVAREGDSAAKRPAQNRPARPSAQFRPQAN</sequence>